<dbReference type="AlphaFoldDB" id="A0A0U1LU50"/>
<dbReference type="SUPFAM" id="SSF51306">
    <property type="entry name" value="LexA/Signal peptidase"/>
    <property type="match status" value="1"/>
</dbReference>
<evidence type="ECO:0000256" key="1">
    <source>
        <dbReference type="ARBA" id="ARBA00004434"/>
    </source>
</evidence>
<evidence type="ECO:0000256" key="4">
    <source>
        <dbReference type="ARBA" id="ARBA00022692"/>
    </source>
</evidence>
<evidence type="ECO:0000256" key="11">
    <source>
        <dbReference type="RuleBase" id="RU362041"/>
    </source>
</evidence>
<feature type="domain" description="Peptidase S26" evidence="13">
    <location>
        <begin position="92"/>
        <end position="190"/>
    </location>
</feature>
<dbReference type="STRING" id="28573.A0A0U1LU50"/>
<gene>
    <name evidence="14" type="ORF">PISL3812_03154</name>
</gene>
<dbReference type="EMBL" id="CVMT01000002">
    <property type="protein sequence ID" value="CRG86151.1"/>
    <property type="molecule type" value="Genomic_DNA"/>
</dbReference>
<dbReference type="InterPro" id="IPR037730">
    <property type="entry name" value="IMP2"/>
</dbReference>
<dbReference type="InterPro" id="IPR000223">
    <property type="entry name" value="Pept_S26A_signal_pept_1"/>
</dbReference>
<keyword evidence="8 11" id="KW-0496">Mitochondrion</keyword>
<dbReference type="GO" id="GO:0006627">
    <property type="term" value="P:protein processing involved in protein targeting to mitochondrion"/>
    <property type="evidence" value="ECO:0007669"/>
    <property type="project" value="InterPro"/>
</dbReference>
<dbReference type="EC" id="3.4.21.-" evidence="11"/>
<dbReference type="NCBIfam" id="TIGR02227">
    <property type="entry name" value="sigpep_I_bact"/>
    <property type="match status" value="1"/>
</dbReference>
<dbReference type="FunFam" id="2.10.109.10:FF:000023">
    <property type="entry name" value="Mitochondrial inner membrane protease subunit 2"/>
    <property type="match status" value="1"/>
</dbReference>
<sequence length="292" mass="32765">MANSKANSNPRPANAAQANNNRPRVISPRELQRRLARGNPKSSGVSDPSTYISESFATPHVKRPSVLSSFISRFRKRYAALPAPIRGAARAFRFLAPAIPIGMFFSEHVLQVMWVRGPSMTPYLNENYANTQTESDMVLVNMLPWGSGWPWSRTKTLERGMVVTFRSPSNPSHIAIKRVIGLPGDRIMTREPCPQPSQTVPFNHVWLEGDAEDPRKSLDSNTYGPVSISMITGSVVAVLYPRMRQLKWWDWDKPFDNQAGSDTQKDLGGGYRDSVRNRVIKEAVKVETPLFN</sequence>
<keyword evidence="6 11" id="KW-0378">Hydrolase</keyword>
<keyword evidence="15" id="KW-1185">Reference proteome</keyword>
<evidence type="ECO:0000256" key="2">
    <source>
        <dbReference type="ARBA" id="ARBA00007066"/>
    </source>
</evidence>
<evidence type="ECO:0000256" key="10">
    <source>
        <dbReference type="PIRSR" id="PIRSR600223-1"/>
    </source>
</evidence>
<dbReference type="GO" id="GO:0042720">
    <property type="term" value="C:mitochondrial inner membrane peptidase complex"/>
    <property type="evidence" value="ECO:0007669"/>
    <property type="project" value="InterPro"/>
</dbReference>
<dbReference type="GO" id="GO:0004252">
    <property type="term" value="F:serine-type endopeptidase activity"/>
    <property type="evidence" value="ECO:0007669"/>
    <property type="project" value="InterPro"/>
</dbReference>
<evidence type="ECO:0000256" key="3">
    <source>
        <dbReference type="ARBA" id="ARBA00022670"/>
    </source>
</evidence>
<evidence type="ECO:0000256" key="7">
    <source>
        <dbReference type="ARBA" id="ARBA00022989"/>
    </source>
</evidence>
<dbReference type="Gene3D" id="2.10.109.10">
    <property type="entry name" value="Umud Fragment, subunit A"/>
    <property type="match status" value="1"/>
</dbReference>
<keyword evidence="9" id="KW-0472">Membrane</keyword>
<keyword evidence="5 11" id="KW-0999">Mitochondrion inner membrane</keyword>
<proteinExistence type="inferred from homology"/>
<dbReference type="PRINTS" id="PR00727">
    <property type="entry name" value="LEADERPTASE"/>
</dbReference>
<evidence type="ECO:0000256" key="9">
    <source>
        <dbReference type="ARBA" id="ARBA00023136"/>
    </source>
</evidence>
<evidence type="ECO:0000259" key="13">
    <source>
        <dbReference type="Pfam" id="PF10502"/>
    </source>
</evidence>
<feature type="compositionally biased region" description="Low complexity" evidence="12">
    <location>
        <begin position="1"/>
        <end position="24"/>
    </location>
</feature>
<dbReference type="InterPro" id="IPR036286">
    <property type="entry name" value="LexA/Signal_pep-like_sf"/>
</dbReference>
<dbReference type="InterPro" id="IPR019533">
    <property type="entry name" value="Peptidase_S26"/>
</dbReference>
<dbReference type="Pfam" id="PF10502">
    <property type="entry name" value="Peptidase_S26"/>
    <property type="match status" value="1"/>
</dbReference>
<accession>A0A0U1LU50</accession>
<keyword evidence="4" id="KW-0812">Transmembrane</keyword>
<evidence type="ECO:0000313" key="15">
    <source>
        <dbReference type="Proteomes" id="UP000054383"/>
    </source>
</evidence>
<dbReference type="CDD" id="cd06530">
    <property type="entry name" value="S26_SPase_I"/>
    <property type="match status" value="1"/>
</dbReference>
<organism evidence="14 15">
    <name type="scientific">Talaromyces islandicus</name>
    <name type="common">Penicillium islandicum</name>
    <dbReference type="NCBI Taxonomy" id="28573"/>
    <lineage>
        <taxon>Eukaryota</taxon>
        <taxon>Fungi</taxon>
        <taxon>Dikarya</taxon>
        <taxon>Ascomycota</taxon>
        <taxon>Pezizomycotina</taxon>
        <taxon>Eurotiomycetes</taxon>
        <taxon>Eurotiomycetidae</taxon>
        <taxon>Eurotiales</taxon>
        <taxon>Trichocomaceae</taxon>
        <taxon>Talaromyces</taxon>
        <taxon>Talaromyces sect. Islandici</taxon>
    </lineage>
</organism>
<comment type="similarity">
    <text evidence="2">Belongs to the peptidase S26 family. IMP2 subfamily.</text>
</comment>
<feature type="active site" evidence="10">
    <location>
        <position position="119"/>
    </location>
</feature>
<keyword evidence="7" id="KW-1133">Transmembrane helix</keyword>
<dbReference type="OrthoDB" id="9996127at2759"/>
<keyword evidence="3 11" id="KW-0645">Protease</keyword>
<dbReference type="PANTHER" id="PTHR46041:SF2">
    <property type="entry name" value="MITOCHONDRIAL INNER MEMBRANE PROTEASE SUBUNIT 2"/>
    <property type="match status" value="1"/>
</dbReference>
<evidence type="ECO:0000256" key="8">
    <source>
        <dbReference type="ARBA" id="ARBA00023128"/>
    </source>
</evidence>
<evidence type="ECO:0000256" key="12">
    <source>
        <dbReference type="SAM" id="MobiDB-lite"/>
    </source>
</evidence>
<feature type="region of interest" description="Disordered" evidence="12">
    <location>
        <begin position="1"/>
        <end position="50"/>
    </location>
</feature>
<reference evidence="14 15" key="1">
    <citation type="submission" date="2015-04" db="EMBL/GenBank/DDBJ databases">
        <authorList>
            <person name="Syromyatnikov M.Y."/>
            <person name="Popov V.N."/>
        </authorList>
    </citation>
    <scope>NUCLEOTIDE SEQUENCE [LARGE SCALE GENOMIC DNA]</scope>
    <source>
        <strain evidence="14">WF-38-12</strain>
    </source>
</reference>
<comment type="subcellular location">
    <subcellularLocation>
        <location evidence="1">Mitochondrion inner membrane</location>
        <topology evidence="1">Single-pass membrane protein</topology>
    </subcellularLocation>
</comment>
<dbReference type="PANTHER" id="PTHR46041">
    <property type="entry name" value="MITOCHONDRIAL INNER MEMBRANE PROTEASE SUBUNIT 2"/>
    <property type="match status" value="1"/>
</dbReference>
<feature type="compositionally biased region" description="Polar residues" evidence="12">
    <location>
        <begin position="40"/>
        <end position="50"/>
    </location>
</feature>
<feature type="active site" evidence="10">
    <location>
        <position position="177"/>
    </location>
</feature>
<evidence type="ECO:0000313" key="14">
    <source>
        <dbReference type="EMBL" id="CRG86151.1"/>
    </source>
</evidence>
<dbReference type="Proteomes" id="UP000054383">
    <property type="component" value="Unassembled WGS sequence"/>
</dbReference>
<dbReference type="GO" id="GO:0006465">
    <property type="term" value="P:signal peptide processing"/>
    <property type="evidence" value="ECO:0007669"/>
    <property type="project" value="InterPro"/>
</dbReference>
<dbReference type="OMA" id="VNMWPWG"/>
<protein>
    <recommendedName>
        <fullName evidence="11">Mitochondrial inner membrane protease subunit</fullName>
        <ecNumber evidence="11">3.4.21.-</ecNumber>
    </recommendedName>
</protein>
<evidence type="ECO:0000256" key="5">
    <source>
        <dbReference type="ARBA" id="ARBA00022792"/>
    </source>
</evidence>
<name>A0A0U1LU50_TALIS</name>
<evidence type="ECO:0000256" key="6">
    <source>
        <dbReference type="ARBA" id="ARBA00022801"/>
    </source>
</evidence>